<dbReference type="InterPro" id="IPR020549">
    <property type="entry name" value="YbeY_CS"/>
</dbReference>
<dbReference type="InterPro" id="IPR036412">
    <property type="entry name" value="HAD-like_sf"/>
</dbReference>
<evidence type="ECO:0000256" key="1">
    <source>
        <dbReference type="ARBA" id="ARBA00001947"/>
    </source>
</evidence>
<dbReference type="STRING" id="888268.A0A1E5USZ7"/>
<evidence type="ECO:0000313" key="9">
    <source>
        <dbReference type="EMBL" id="OEL16029.1"/>
    </source>
</evidence>
<dbReference type="InterPro" id="IPR002036">
    <property type="entry name" value="YbeY"/>
</dbReference>
<feature type="compositionally biased region" description="Low complexity" evidence="8">
    <location>
        <begin position="20"/>
        <end position="29"/>
    </location>
</feature>
<keyword evidence="3" id="KW-0540">Nuclease</keyword>
<dbReference type="PROSITE" id="PS01306">
    <property type="entry name" value="UPF0054"/>
    <property type="match status" value="1"/>
</dbReference>
<dbReference type="GO" id="GO:0006364">
    <property type="term" value="P:rRNA processing"/>
    <property type="evidence" value="ECO:0007669"/>
    <property type="project" value="InterPro"/>
</dbReference>
<keyword evidence="7" id="KW-0862">Zinc</keyword>
<name>A0A1E5USZ7_9POAL</name>
<evidence type="ECO:0000256" key="8">
    <source>
        <dbReference type="SAM" id="MobiDB-lite"/>
    </source>
</evidence>
<organism evidence="9 10">
    <name type="scientific">Dichanthelium oligosanthes</name>
    <dbReference type="NCBI Taxonomy" id="888268"/>
    <lineage>
        <taxon>Eukaryota</taxon>
        <taxon>Viridiplantae</taxon>
        <taxon>Streptophyta</taxon>
        <taxon>Embryophyta</taxon>
        <taxon>Tracheophyta</taxon>
        <taxon>Spermatophyta</taxon>
        <taxon>Magnoliopsida</taxon>
        <taxon>Liliopsida</taxon>
        <taxon>Poales</taxon>
        <taxon>Poaceae</taxon>
        <taxon>PACMAD clade</taxon>
        <taxon>Panicoideae</taxon>
        <taxon>Panicodae</taxon>
        <taxon>Paniceae</taxon>
        <taxon>Dichantheliinae</taxon>
        <taxon>Dichanthelium</taxon>
    </lineage>
</organism>
<dbReference type="Gene3D" id="3.40.390.30">
    <property type="entry name" value="Metalloproteases ('zincins'), catalytic domain"/>
    <property type="match status" value="1"/>
</dbReference>
<dbReference type="SUPFAM" id="SSF55486">
    <property type="entry name" value="Metalloproteases ('zincins'), catalytic domain"/>
    <property type="match status" value="1"/>
</dbReference>
<dbReference type="PANTHER" id="PTHR46986:SF2">
    <property type="entry name" value="OS02G0227000 PROTEIN"/>
    <property type="match status" value="1"/>
</dbReference>
<evidence type="ECO:0000256" key="6">
    <source>
        <dbReference type="ARBA" id="ARBA00022801"/>
    </source>
</evidence>
<gene>
    <name evidence="9" type="ORF">BAE44_0022954</name>
</gene>
<dbReference type="HAMAP" id="MF_00009">
    <property type="entry name" value="Endoribonucl_YbeY"/>
    <property type="match status" value="1"/>
</dbReference>
<dbReference type="PANTHER" id="PTHR46986">
    <property type="entry name" value="ENDORIBONUCLEASE YBEY, CHLOROPLASTIC"/>
    <property type="match status" value="1"/>
</dbReference>
<dbReference type="Gene3D" id="3.40.50.1000">
    <property type="entry name" value="HAD superfamily/HAD-like"/>
    <property type="match status" value="1"/>
</dbReference>
<dbReference type="AlphaFoldDB" id="A0A1E5USZ7"/>
<evidence type="ECO:0000256" key="5">
    <source>
        <dbReference type="ARBA" id="ARBA00022759"/>
    </source>
</evidence>
<comment type="caution">
    <text evidence="9">The sequence shown here is derived from an EMBL/GenBank/DDBJ whole genome shotgun (WGS) entry which is preliminary data.</text>
</comment>
<dbReference type="GO" id="GO:0004222">
    <property type="term" value="F:metalloendopeptidase activity"/>
    <property type="evidence" value="ECO:0007669"/>
    <property type="project" value="InterPro"/>
</dbReference>
<keyword evidence="4" id="KW-0479">Metal-binding</keyword>
<keyword evidence="10" id="KW-1185">Reference proteome</keyword>
<sequence>MARFHHLLSRALASHHLLTSTATSSLRPTPRGPLPLHSPPPFSPPHGRTLLPFVSAASRQYAASSFRRRRSSPPPMLLRRRRRRARRPTRKSPGELIVQIGIEEELPDDPVIMSIAETLRTDVGKATKVAFDDLEGSEYKTRDPSISNLNKYDSIEVSLLLCDDNFIRKLNKEWRDEDHATDVLSMSQHIPGLDIPILQLGDIVISVETAQRQAEERGHTLLDEIRILTVHGLLHLLGFDHELNEEAEEEMEKEEEHILNTLEWKGKGLIKSAYDTAINMEHLQNSVEANDNVEKASLREEHRTKLRHIICDIDGTLVNYGGRLHEESIESLREAIVTGVNVIMVTGKGSLVYGRHGQEVYKAELDVDICKEVFLYSLEHKIPVVAYCEEQCLTLFEHPFVNLLHTVHHENKVKVMHSIEDLLEYSSIQKLLLFDSVEEDSSVLRQHCSELTEGKARVFKMQPNAIDIVPLSASKRGGIRILLDHLGITEDVPSADITVFLRIFACSVILTLLETIQDGWAISDSIEIIIGSFLTKSMVIESFRYGLTLLYEWLVLLVLDITLATEPFEGLFAITLLDGLGRMKLISVTVISADQW</sequence>
<proteinExistence type="inferred from homology"/>
<feature type="region of interest" description="Disordered" evidence="8">
    <location>
        <begin position="20"/>
        <end position="48"/>
    </location>
</feature>
<dbReference type="Pfam" id="PF08282">
    <property type="entry name" value="Hydrolase_3"/>
    <property type="match status" value="1"/>
</dbReference>
<dbReference type="InterPro" id="IPR023214">
    <property type="entry name" value="HAD_sf"/>
</dbReference>
<dbReference type="Proteomes" id="UP000095767">
    <property type="component" value="Unassembled WGS sequence"/>
</dbReference>
<dbReference type="OrthoDB" id="27226at2759"/>
<evidence type="ECO:0000256" key="7">
    <source>
        <dbReference type="ARBA" id="ARBA00022833"/>
    </source>
</evidence>
<dbReference type="EMBL" id="LWDX02064359">
    <property type="protein sequence ID" value="OEL16029.1"/>
    <property type="molecule type" value="Genomic_DNA"/>
</dbReference>
<dbReference type="Pfam" id="PF02130">
    <property type="entry name" value="YbeY"/>
    <property type="match status" value="1"/>
</dbReference>
<dbReference type="GO" id="GO:0046872">
    <property type="term" value="F:metal ion binding"/>
    <property type="evidence" value="ECO:0007669"/>
    <property type="project" value="UniProtKB-KW"/>
</dbReference>
<evidence type="ECO:0000256" key="2">
    <source>
        <dbReference type="ARBA" id="ARBA00010875"/>
    </source>
</evidence>
<feature type="region of interest" description="Disordered" evidence="8">
    <location>
        <begin position="64"/>
        <end position="93"/>
    </location>
</feature>
<keyword evidence="5" id="KW-0255">Endonuclease</keyword>
<protein>
    <submittedName>
        <fullName evidence="9">Uncharacterized protein</fullName>
    </submittedName>
</protein>
<feature type="compositionally biased region" description="Pro residues" evidence="8">
    <location>
        <begin position="30"/>
        <end position="44"/>
    </location>
</feature>
<dbReference type="NCBIfam" id="TIGR00043">
    <property type="entry name" value="rRNA maturation RNase YbeY"/>
    <property type="match status" value="1"/>
</dbReference>
<evidence type="ECO:0000256" key="3">
    <source>
        <dbReference type="ARBA" id="ARBA00022722"/>
    </source>
</evidence>
<evidence type="ECO:0000256" key="4">
    <source>
        <dbReference type="ARBA" id="ARBA00022723"/>
    </source>
</evidence>
<dbReference type="GO" id="GO:0004519">
    <property type="term" value="F:endonuclease activity"/>
    <property type="evidence" value="ECO:0007669"/>
    <property type="project" value="UniProtKB-KW"/>
</dbReference>
<dbReference type="InterPro" id="IPR023091">
    <property type="entry name" value="MetalPrtase_cat_dom_sf_prd"/>
</dbReference>
<evidence type="ECO:0000313" key="10">
    <source>
        <dbReference type="Proteomes" id="UP000095767"/>
    </source>
</evidence>
<accession>A0A1E5USZ7</accession>
<comment type="similarity">
    <text evidence="2">Belongs to the endoribonuclease YbeY family.</text>
</comment>
<reference evidence="9 10" key="1">
    <citation type="submission" date="2016-09" db="EMBL/GenBank/DDBJ databases">
        <title>The draft genome of Dichanthelium oligosanthes: A C3 panicoid grass species.</title>
        <authorList>
            <person name="Studer A.J."/>
            <person name="Schnable J.C."/>
            <person name="Brutnell T.P."/>
        </authorList>
    </citation>
    <scope>NUCLEOTIDE SEQUENCE [LARGE SCALE GENOMIC DNA]</scope>
    <source>
        <strain evidence="10">cv. Kellogg 1175</strain>
        <tissue evidence="9">Leaf</tissue>
    </source>
</reference>
<feature type="compositionally biased region" description="Basic residues" evidence="8">
    <location>
        <begin position="78"/>
        <end position="90"/>
    </location>
</feature>
<comment type="cofactor">
    <cofactor evidence="1">
        <name>Zn(2+)</name>
        <dbReference type="ChEBI" id="CHEBI:29105"/>
    </cofactor>
</comment>
<dbReference type="SUPFAM" id="SSF56784">
    <property type="entry name" value="HAD-like"/>
    <property type="match status" value="1"/>
</dbReference>
<keyword evidence="6" id="KW-0378">Hydrolase</keyword>